<protein>
    <submittedName>
        <fullName evidence="2">Uncharacterized protein</fullName>
    </submittedName>
</protein>
<reference evidence="2" key="1">
    <citation type="submission" date="2022-12" db="EMBL/GenBank/DDBJ databases">
        <title>Chromosome-level genome assembly of the bean flower thrips Megalurothrips usitatus.</title>
        <authorList>
            <person name="Ma L."/>
            <person name="Liu Q."/>
            <person name="Li H."/>
            <person name="Cai W."/>
        </authorList>
    </citation>
    <scope>NUCLEOTIDE SEQUENCE</scope>
    <source>
        <strain evidence="2">Cailab_2022a</strain>
    </source>
</reference>
<accession>A0AAV7X9T4</accession>
<proteinExistence type="predicted"/>
<comment type="caution">
    <text evidence="2">The sequence shown here is derived from an EMBL/GenBank/DDBJ whole genome shotgun (WGS) entry which is preliminary data.</text>
</comment>
<evidence type="ECO:0000256" key="1">
    <source>
        <dbReference type="SAM" id="SignalP"/>
    </source>
</evidence>
<feature type="signal peptide" evidence="1">
    <location>
        <begin position="1"/>
        <end position="23"/>
    </location>
</feature>
<dbReference type="Proteomes" id="UP001075354">
    <property type="component" value="Chromosome 11"/>
</dbReference>
<sequence>MTSLRSALVLLVVALVAISMVSSAPSPSPKPGFLNKLKNLGQKALNAINPTLKCLSKAGAGDATLGWLKDCGQTKFYGKFALASCAATEYAPSDVKNMLKNSAACFKLG</sequence>
<keyword evidence="1" id="KW-0732">Signal</keyword>
<dbReference type="AlphaFoldDB" id="A0AAV7X9T4"/>
<evidence type="ECO:0000313" key="2">
    <source>
        <dbReference type="EMBL" id="KAJ1522753.1"/>
    </source>
</evidence>
<name>A0AAV7X9T4_9NEOP</name>
<organism evidence="2 3">
    <name type="scientific">Megalurothrips usitatus</name>
    <name type="common">bean blossom thrips</name>
    <dbReference type="NCBI Taxonomy" id="439358"/>
    <lineage>
        <taxon>Eukaryota</taxon>
        <taxon>Metazoa</taxon>
        <taxon>Ecdysozoa</taxon>
        <taxon>Arthropoda</taxon>
        <taxon>Hexapoda</taxon>
        <taxon>Insecta</taxon>
        <taxon>Pterygota</taxon>
        <taxon>Neoptera</taxon>
        <taxon>Paraneoptera</taxon>
        <taxon>Thysanoptera</taxon>
        <taxon>Terebrantia</taxon>
        <taxon>Thripoidea</taxon>
        <taxon>Thripidae</taxon>
        <taxon>Megalurothrips</taxon>
    </lineage>
</organism>
<evidence type="ECO:0000313" key="3">
    <source>
        <dbReference type="Proteomes" id="UP001075354"/>
    </source>
</evidence>
<feature type="chain" id="PRO_5043753766" evidence="1">
    <location>
        <begin position="24"/>
        <end position="109"/>
    </location>
</feature>
<dbReference type="EMBL" id="JAPTSV010000011">
    <property type="protein sequence ID" value="KAJ1522753.1"/>
    <property type="molecule type" value="Genomic_DNA"/>
</dbReference>
<keyword evidence="3" id="KW-1185">Reference proteome</keyword>
<gene>
    <name evidence="2" type="ORF">ONE63_001910</name>
</gene>